<reference evidence="1" key="1">
    <citation type="submission" date="2021-06" db="EMBL/GenBank/DDBJ databases">
        <authorList>
            <person name="Rolland C."/>
        </authorList>
    </citation>
    <scope>NUCLEOTIDE SEQUENCE</scope>
    <source>
        <strain evidence="1">347.936635</strain>
    </source>
</reference>
<proteinExistence type="predicted"/>
<accession>A0A8F8PJV0</accession>
<gene>
    <name evidence="1" type="ORF">KOM_12_68</name>
</gene>
<sequence>MDNREETTDIQSGDYVYENTSENTEMLTDFEFVTDTSMGQGGLYNDQVVDEFSDRTRCFRVKFRVIYKNTGDRQFWFADIHDMNLLGRWIQNKKYEYLFTRDGKIVIKFPVNLFGKVILEPGDRLAIECAWRYNLGAVYVRFAKRAIPSYSIDTNGHYFPRLSRECSLDINRLTESVDVHGDDMAVLLLTRSPLASATVTDKKGQTETRIPDEDVVSLKVENTRVGYIFFRSKEYSLSDVQRMLRNPTCITDHIQPLALPNLTFKFRFDESQLDDDFVCTILVLQITTIDDPPPSDRVMAERCITYDKVVLREL</sequence>
<organism evidence="1">
    <name type="scientific">Clandestinovirus</name>
    <dbReference type="NCBI Taxonomy" id="2831644"/>
    <lineage>
        <taxon>Viruses</taxon>
    </lineage>
</organism>
<name>A0A8F8PJV0_9VIRU</name>
<evidence type="ECO:0000313" key="1">
    <source>
        <dbReference type="EMBL" id="QYA18338.1"/>
    </source>
</evidence>
<protein>
    <submittedName>
        <fullName evidence="1">Uncharacterized protein</fullName>
    </submittedName>
</protein>
<dbReference type="EMBL" id="MZ420154">
    <property type="protein sequence ID" value="QYA18338.1"/>
    <property type="molecule type" value="Genomic_DNA"/>
</dbReference>